<gene>
    <name evidence="2" type="ORF">I6K02_25750</name>
</gene>
<feature type="compositionally biased region" description="Basic and acidic residues" evidence="1">
    <location>
        <begin position="99"/>
        <end position="110"/>
    </location>
</feature>
<name>A0A892IJ70_9BURK</name>
<dbReference type="Proteomes" id="UP000625568">
    <property type="component" value="Chromosome 3"/>
</dbReference>
<dbReference type="EMBL" id="CP069484">
    <property type="protein sequence ID" value="QRO81177.1"/>
    <property type="molecule type" value="Genomic_DNA"/>
</dbReference>
<feature type="region of interest" description="Disordered" evidence="1">
    <location>
        <begin position="94"/>
        <end position="117"/>
    </location>
</feature>
<sequence>MRQDLAMRLLQKNAEQYVEYLLSARSIDLNALVRDKQELHLMSCYSGGSDGLAQRLADVLQIPVIGYVDADIQCMQDPLDKMLGNAKTVVGRLGSAGDKAAEPTRYEPRPHASGVNG</sequence>
<keyword evidence="3" id="KW-1185">Reference proteome</keyword>
<evidence type="ECO:0000313" key="3">
    <source>
        <dbReference type="Proteomes" id="UP000625568"/>
    </source>
</evidence>
<protein>
    <submittedName>
        <fullName evidence="2">Uncharacterized protein</fullName>
    </submittedName>
</protein>
<accession>A0A892IJ70</accession>
<dbReference type="RefSeq" id="WP_035975932.1">
    <property type="nucleotide sequence ID" value="NZ_CABVPR010000042.1"/>
</dbReference>
<evidence type="ECO:0000313" key="2">
    <source>
        <dbReference type="EMBL" id="QRO81177.1"/>
    </source>
</evidence>
<proteinExistence type="predicted"/>
<evidence type="ECO:0000256" key="1">
    <source>
        <dbReference type="SAM" id="MobiDB-lite"/>
    </source>
</evidence>
<organism evidence="2 3">
    <name type="scientific">Burkholderia dolosa</name>
    <dbReference type="NCBI Taxonomy" id="152500"/>
    <lineage>
        <taxon>Bacteria</taxon>
        <taxon>Pseudomonadati</taxon>
        <taxon>Pseudomonadota</taxon>
        <taxon>Betaproteobacteria</taxon>
        <taxon>Burkholderiales</taxon>
        <taxon>Burkholderiaceae</taxon>
        <taxon>Burkholderia</taxon>
        <taxon>Burkholderia cepacia complex</taxon>
    </lineage>
</organism>
<reference evidence="2 3" key="1">
    <citation type="submission" date="2021-02" db="EMBL/GenBank/DDBJ databases">
        <title>FDA dAtabase for Regulatory Grade micrObial Sequences (FDA-ARGOS): Supporting development and validation of Infectious Disease Dx tests.</title>
        <authorList>
            <person name="Minogue T."/>
            <person name="Wolcott M."/>
            <person name="Wasieloski L."/>
            <person name="Aguilar W."/>
            <person name="Moore D."/>
            <person name="Jaissle J."/>
            <person name="Tallon L."/>
            <person name="Sadzewicz L."/>
            <person name="Zhao X."/>
            <person name="Boylan J."/>
            <person name="Ott S."/>
            <person name="Bowen H."/>
            <person name="Vavikolanu K."/>
            <person name="Mehta A."/>
            <person name="Aluvathingal J."/>
            <person name="Nadendla S."/>
            <person name="Yan Y."/>
            <person name="Sichtig H."/>
        </authorList>
    </citation>
    <scope>NUCLEOTIDE SEQUENCE [LARGE SCALE GENOMIC DNA]</scope>
    <source>
        <strain evidence="2 3">FDAARGOS_1272</strain>
    </source>
</reference>
<dbReference type="GeneID" id="93130738"/>
<dbReference type="AlphaFoldDB" id="A0A892IJ70"/>